<reference evidence="1" key="1">
    <citation type="submission" date="2020-05" db="UniProtKB">
        <authorList>
            <consortium name="EnsemblMetazoa"/>
        </authorList>
    </citation>
    <scope>IDENTIFICATION</scope>
    <source>
        <strain evidence="1">TTRI</strain>
    </source>
</reference>
<dbReference type="VEuPathDB" id="VectorBase:GAUT002223"/>
<name>A0A1A9UEJ1_GLOAU</name>
<organism evidence="1 2">
    <name type="scientific">Glossina austeni</name>
    <name type="common">Savannah tsetse fly</name>
    <dbReference type="NCBI Taxonomy" id="7395"/>
    <lineage>
        <taxon>Eukaryota</taxon>
        <taxon>Metazoa</taxon>
        <taxon>Ecdysozoa</taxon>
        <taxon>Arthropoda</taxon>
        <taxon>Hexapoda</taxon>
        <taxon>Insecta</taxon>
        <taxon>Pterygota</taxon>
        <taxon>Neoptera</taxon>
        <taxon>Endopterygota</taxon>
        <taxon>Diptera</taxon>
        <taxon>Brachycera</taxon>
        <taxon>Muscomorpha</taxon>
        <taxon>Hippoboscoidea</taxon>
        <taxon>Glossinidae</taxon>
        <taxon>Glossina</taxon>
    </lineage>
</organism>
<evidence type="ECO:0000313" key="2">
    <source>
        <dbReference type="Proteomes" id="UP000078200"/>
    </source>
</evidence>
<dbReference type="Proteomes" id="UP000078200">
    <property type="component" value="Unassembled WGS sequence"/>
</dbReference>
<proteinExistence type="predicted"/>
<protein>
    <submittedName>
        <fullName evidence="1">Uncharacterized protein</fullName>
    </submittedName>
</protein>
<dbReference type="EnsemblMetazoa" id="GAUT002223-RA">
    <property type="protein sequence ID" value="GAUT002223-PA"/>
    <property type="gene ID" value="GAUT002223"/>
</dbReference>
<keyword evidence="2" id="KW-1185">Reference proteome</keyword>
<accession>A0A1A9UEJ1</accession>
<dbReference type="AlphaFoldDB" id="A0A1A9UEJ1"/>
<evidence type="ECO:0000313" key="1">
    <source>
        <dbReference type="EnsemblMetazoa" id="GAUT002223-PA"/>
    </source>
</evidence>
<sequence>MQNMMQKNSLGQFTKADGVNCFHKPIRELAGLQTFNGCDLNNSVGGLQEKVYVLTRQEQQPKCTSGQQRQLTVGGIDIYDSAAKNLTKCWTAFSAREHASVAVDGLSAIQESREGARYLCAPQDVKRATTTLSMTSAEPIEE</sequence>